<name>A0AAW2F035_9HYME</name>
<protein>
    <submittedName>
        <fullName evidence="1">Uncharacterized protein</fullName>
    </submittedName>
</protein>
<proteinExistence type="predicted"/>
<sequence>MDRLIASSPKGLVIHSITDERIRRLREESIGFRDGYRSGLSSCIAASSCEPQCLSILIKSNGYRTVFVQYELHRR</sequence>
<accession>A0AAW2F035</accession>
<reference evidence="1 2" key="1">
    <citation type="submission" date="2023-03" db="EMBL/GenBank/DDBJ databases">
        <title>High recombination rates correlate with genetic variation in Cardiocondyla obscurior ants.</title>
        <authorList>
            <person name="Errbii M."/>
        </authorList>
    </citation>
    <scope>NUCLEOTIDE SEQUENCE [LARGE SCALE GENOMIC DNA]</scope>
    <source>
        <strain evidence="1">Alpha-2009</strain>
        <tissue evidence="1">Whole body</tissue>
    </source>
</reference>
<dbReference type="Proteomes" id="UP001430953">
    <property type="component" value="Unassembled WGS sequence"/>
</dbReference>
<organism evidence="1 2">
    <name type="scientific">Cardiocondyla obscurior</name>
    <dbReference type="NCBI Taxonomy" id="286306"/>
    <lineage>
        <taxon>Eukaryota</taxon>
        <taxon>Metazoa</taxon>
        <taxon>Ecdysozoa</taxon>
        <taxon>Arthropoda</taxon>
        <taxon>Hexapoda</taxon>
        <taxon>Insecta</taxon>
        <taxon>Pterygota</taxon>
        <taxon>Neoptera</taxon>
        <taxon>Endopterygota</taxon>
        <taxon>Hymenoptera</taxon>
        <taxon>Apocrita</taxon>
        <taxon>Aculeata</taxon>
        <taxon>Formicoidea</taxon>
        <taxon>Formicidae</taxon>
        <taxon>Myrmicinae</taxon>
        <taxon>Cardiocondyla</taxon>
    </lineage>
</organism>
<comment type="caution">
    <text evidence="1">The sequence shown here is derived from an EMBL/GenBank/DDBJ whole genome shotgun (WGS) entry which is preliminary data.</text>
</comment>
<dbReference type="AlphaFoldDB" id="A0AAW2F035"/>
<dbReference type="EMBL" id="JADYXP020000015">
    <property type="protein sequence ID" value="KAL0108903.1"/>
    <property type="molecule type" value="Genomic_DNA"/>
</dbReference>
<gene>
    <name evidence="1" type="ORF">PUN28_014188</name>
</gene>
<keyword evidence="2" id="KW-1185">Reference proteome</keyword>
<evidence type="ECO:0000313" key="2">
    <source>
        <dbReference type="Proteomes" id="UP001430953"/>
    </source>
</evidence>
<evidence type="ECO:0000313" key="1">
    <source>
        <dbReference type="EMBL" id="KAL0108903.1"/>
    </source>
</evidence>